<feature type="transmembrane region" description="Helical" evidence="1">
    <location>
        <begin position="58"/>
        <end position="81"/>
    </location>
</feature>
<organism evidence="3 4">
    <name type="scientific">Sulfitobacter sabulilitoris</name>
    <dbReference type="NCBI Taxonomy" id="2562655"/>
    <lineage>
        <taxon>Bacteria</taxon>
        <taxon>Pseudomonadati</taxon>
        <taxon>Pseudomonadota</taxon>
        <taxon>Alphaproteobacteria</taxon>
        <taxon>Rhodobacterales</taxon>
        <taxon>Roseobacteraceae</taxon>
        <taxon>Sulfitobacter</taxon>
    </lineage>
</organism>
<accession>A0A5S3PJS5</accession>
<keyword evidence="4" id="KW-1185">Reference proteome</keyword>
<reference evidence="3 4" key="1">
    <citation type="submission" date="2019-05" db="EMBL/GenBank/DDBJ databases">
        <title>Sulfitobacter sabulilitoris sp. nov., isolated from a marine sand.</title>
        <authorList>
            <person name="Yoon J.-H."/>
        </authorList>
    </citation>
    <scope>NUCLEOTIDE SEQUENCE [LARGE SCALE GENOMIC DNA]</scope>
    <source>
        <strain evidence="3 4">HSMS-29</strain>
    </source>
</reference>
<protein>
    <recommendedName>
        <fullName evidence="2">Prepilin type IV endopeptidase peptidase domain-containing protein</fullName>
    </recommendedName>
</protein>
<feature type="transmembrane region" description="Helical" evidence="1">
    <location>
        <begin position="33"/>
        <end position="52"/>
    </location>
</feature>
<feature type="transmembrane region" description="Helical" evidence="1">
    <location>
        <begin position="142"/>
        <end position="162"/>
    </location>
</feature>
<keyword evidence="1" id="KW-0812">Transmembrane</keyword>
<sequence length="163" mass="17031">MPDAIANLQVPVLLGLVPLLLATALFDLRQMRIPNVLVGAYLCLFAASLLTPGNLDGVALRLLAAGVVLAVGVAGFSFHLLGGGDVKVLSALVLFIPHQWLAVFALSLSVSLLVGIALVQVVRLGAASPTSRWAFLRDTRRFPMGLSIAMAGLSLPILKLTLG</sequence>
<dbReference type="Gene3D" id="1.20.120.1220">
    <property type="match status" value="1"/>
</dbReference>
<comment type="caution">
    <text evidence="3">The sequence shown here is derived from an EMBL/GenBank/DDBJ whole genome shotgun (WGS) entry which is preliminary data.</text>
</comment>
<dbReference type="AlphaFoldDB" id="A0A5S3PJS5"/>
<dbReference type="OrthoDB" id="7866360at2"/>
<feature type="domain" description="Prepilin type IV endopeptidase peptidase" evidence="2">
    <location>
        <begin position="16"/>
        <end position="111"/>
    </location>
</feature>
<keyword evidence="1" id="KW-0472">Membrane</keyword>
<evidence type="ECO:0000313" key="3">
    <source>
        <dbReference type="EMBL" id="TMM54633.1"/>
    </source>
</evidence>
<evidence type="ECO:0000256" key="1">
    <source>
        <dbReference type="SAM" id="Phobius"/>
    </source>
</evidence>
<keyword evidence="1" id="KW-1133">Transmembrane helix</keyword>
<dbReference type="GO" id="GO:0016020">
    <property type="term" value="C:membrane"/>
    <property type="evidence" value="ECO:0007669"/>
    <property type="project" value="InterPro"/>
</dbReference>
<feature type="transmembrane region" description="Helical" evidence="1">
    <location>
        <begin position="101"/>
        <end position="122"/>
    </location>
</feature>
<dbReference type="EMBL" id="VANS01000001">
    <property type="protein sequence ID" value="TMM54633.1"/>
    <property type="molecule type" value="Genomic_DNA"/>
</dbReference>
<gene>
    <name evidence="3" type="ORF">FDT80_03325</name>
</gene>
<dbReference type="Proteomes" id="UP000309550">
    <property type="component" value="Unassembled WGS sequence"/>
</dbReference>
<evidence type="ECO:0000313" key="4">
    <source>
        <dbReference type="Proteomes" id="UP000309550"/>
    </source>
</evidence>
<proteinExistence type="predicted"/>
<evidence type="ECO:0000259" key="2">
    <source>
        <dbReference type="Pfam" id="PF01478"/>
    </source>
</evidence>
<dbReference type="GO" id="GO:0004190">
    <property type="term" value="F:aspartic-type endopeptidase activity"/>
    <property type="evidence" value="ECO:0007669"/>
    <property type="project" value="InterPro"/>
</dbReference>
<name>A0A5S3PJS5_9RHOB</name>
<dbReference type="RefSeq" id="WP_138660805.1">
    <property type="nucleotide sequence ID" value="NZ_VANS01000001.1"/>
</dbReference>
<dbReference type="Pfam" id="PF01478">
    <property type="entry name" value="Peptidase_A24"/>
    <property type="match status" value="1"/>
</dbReference>
<dbReference type="InterPro" id="IPR000045">
    <property type="entry name" value="Prepilin_IV_endopep_pep"/>
</dbReference>
<feature type="transmembrane region" description="Helical" evidence="1">
    <location>
        <begin position="6"/>
        <end position="26"/>
    </location>
</feature>